<dbReference type="GO" id="GO:0046464">
    <property type="term" value="P:acylglycerol catabolic process"/>
    <property type="evidence" value="ECO:0007669"/>
    <property type="project" value="TreeGrafter"/>
</dbReference>
<dbReference type="RefSeq" id="WP_046872249.1">
    <property type="nucleotide sequence ID" value="NZ_BJLT01000037.1"/>
</dbReference>
<feature type="domain" description="AB hydrolase-1" evidence="1">
    <location>
        <begin position="52"/>
        <end position="297"/>
    </location>
</feature>
<dbReference type="Proteomes" id="UP000076405">
    <property type="component" value="Chromosome"/>
</dbReference>
<dbReference type="OrthoDB" id="9797695at2"/>
<evidence type="ECO:0000313" key="2">
    <source>
        <dbReference type="EMBL" id="AMV63590.1"/>
    </source>
</evidence>
<dbReference type="PANTHER" id="PTHR43798">
    <property type="entry name" value="MONOACYLGLYCEROL LIPASE"/>
    <property type="match status" value="1"/>
</dbReference>
<keyword evidence="2" id="KW-0378">Hydrolase</keyword>
<keyword evidence="4" id="KW-1185">Reference proteome</keyword>
<protein>
    <submittedName>
        <fullName evidence="2">Alpha/beta hydrolase fold</fullName>
        <ecNumber evidence="2">3.8.1.5</ecNumber>
    </submittedName>
</protein>
<name>A0A143ANE4_9LACO</name>
<dbReference type="GO" id="GO:0018786">
    <property type="term" value="F:haloalkane dehalogenase activity"/>
    <property type="evidence" value="ECO:0007669"/>
    <property type="project" value="UniProtKB-EC"/>
</dbReference>
<dbReference type="InterPro" id="IPR050266">
    <property type="entry name" value="AB_hydrolase_sf"/>
</dbReference>
<evidence type="ECO:0000259" key="1">
    <source>
        <dbReference type="Pfam" id="PF00561"/>
    </source>
</evidence>
<accession>A0A143ANE4</accession>
<dbReference type="InterPro" id="IPR029058">
    <property type="entry name" value="AB_hydrolase_fold"/>
</dbReference>
<dbReference type="EC" id="3.8.1.5" evidence="2"/>
<reference evidence="4 5" key="1">
    <citation type="journal article" date="2016" name="PLoS ONE">
        <title>The Identification of Novel Diagnostic Marker Genes for the Detection of Beer Spoiling Pediococcus damnosus Strains Using the BlAst Diagnostic Gene findEr.</title>
        <authorList>
            <person name="Behr J."/>
            <person name="Geissler A.J."/>
            <person name="Schmid J."/>
            <person name="Zehe A."/>
            <person name="Vogel R.F."/>
        </authorList>
    </citation>
    <scope>NUCLEOTIDE SEQUENCE [LARGE SCALE GENOMIC DNA]</scope>
    <source>
        <strain evidence="2 5">TMW 2.1533</strain>
        <strain evidence="3 4">TMW 2.1535</strain>
    </source>
</reference>
<evidence type="ECO:0000313" key="5">
    <source>
        <dbReference type="Proteomes" id="UP000076405"/>
    </source>
</evidence>
<dbReference type="Pfam" id="PF00561">
    <property type="entry name" value="Abhydrolase_1"/>
    <property type="match status" value="1"/>
</dbReference>
<dbReference type="SUPFAM" id="SSF53474">
    <property type="entry name" value="alpha/beta-Hydrolases"/>
    <property type="match status" value="1"/>
</dbReference>
<dbReference type="PANTHER" id="PTHR43798:SF33">
    <property type="entry name" value="HYDROLASE, PUTATIVE (AFU_ORTHOLOGUE AFUA_2G14860)-RELATED"/>
    <property type="match status" value="1"/>
</dbReference>
<dbReference type="EMBL" id="CP012275">
    <property type="protein sequence ID" value="AMV63590.1"/>
    <property type="molecule type" value="Genomic_DNA"/>
</dbReference>
<evidence type="ECO:0000313" key="4">
    <source>
        <dbReference type="Proteomes" id="UP000076244"/>
    </source>
</evidence>
<dbReference type="KEGG" id="pdm:ADU72_0525"/>
<dbReference type="GO" id="GO:0047372">
    <property type="term" value="F:monoacylglycerol lipase activity"/>
    <property type="evidence" value="ECO:0007669"/>
    <property type="project" value="TreeGrafter"/>
</dbReference>
<dbReference type="InterPro" id="IPR000073">
    <property type="entry name" value="AB_hydrolase_1"/>
</dbReference>
<dbReference type="EMBL" id="CP012288">
    <property type="protein sequence ID" value="AMV66470.1"/>
    <property type="molecule type" value="Genomic_DNA"/>
</dbReference>
<dbReference type="Gene3D" id="3.40.50.1820">
    <property type="entry name" value="alpha/beta hydrolase"/>
    <property type="match status" value="1"/>
</dbReference>
<evidence type="ECO:0000313" key="3">
    <source>
        <dbReference type="EMBL" id="AMV66470.1"/>
    </source>
</evidence>
<gene>
    <name evidence="2" type="ORF">ADU70_2124</name>
    <name evidence="3" type="ORF">ADU72_0525</name>
</gene>
<dbReference type="GO" id="GO:0016020">
    <property type="term" value="C:membrane"/>
    <property type="evidence" value="ECO:0007669"/>
    <property type="project" value="TreeGrafter"/>
</dbReference>
<sequence length="313" mass="34219">MTQPILDHESKVFNQAGAAETNLLKDYGLTGESHWLTFQGLQVRVLTVGEGKPVLIVPGNTGDPYPWIPLLDKLPGYKFYIMARPGGGLSDGFDHNQVDVHDFAIKLFTSVLDQLNLKRVPILSHSMGAHWSTWYALAHPERVTQVITTGNPGRILMEKTPGFLKAMALPGVSKVAGKIVVPKDADHALRNQKVMGTDPDAVARLPHSFAEATFAFDQLPNYSLSTISLLQAMNDPKKHNGITAEQLATMKVPMTLLWGSNDTFEKPALGEKIAQASPQGKLHEIQGAGHMPWIDRPEKVAGIILKQLEAVSD</sequence>
<proteinExistence type="predicted"/>
<dbReference type="GeneID" id="57275805"/>
<dbReference type="Proteomes" id="UP000076244">
    <property type="component" value="Chromosome"/>
</dbReference>
<organism evidence="2 5">
    <name type="scientific">Pediococcus damnosus</name>
    <dbReference type="NCBI Taxonomy" id="51663"/>
    <lineage>
        <taxon>Bacteria</taxon>
        <taxon>Bacillati</taxon>
        <taxon>Bacillota</taxon>
        <taxon>Bacilli</taxon>
        <taxon>Lactobacillales</taxon>
        <taxon>Lactobacillaceae</taxon>
        <taxon>Pediococcus</taxon>
    </lineage>
</organism>
<dbReference type="AlphaFoldDB" id="A0A143ANE4"/>